<evidence type="ECO:0000256" key="7">
    <source>
        <dbReference type="ARBA" id="ARBA00022723"/>
    </source>
</evidence>
<feature type="compositionally biased region" description="Polar residues" evidence="19">
    <location>
        <begin position="675"/>
        <end position="698"/>
    </location>
</feature>
<dbReference type="InterPro" id="IPR007281">
    <property type="entry name" value="Mre11_DNA-bd"/>
</dbReference>
<dbReference type="GO" id="GO:0000724">
    <property type="term" value="P:double-strand break repair via homologous recombination"/>
    <property type="evidence" value="ECO:0007669"/>
    <property type="project" value="EnsemblFungi"/>
</dbReference>
<dbReference type="GO" id="GO:0030145">
    <property type="term" value="F:manganese ion binding"/>
    <property type="evidence" value="ECO:0007669"/>
    <property type="project" value="UniProtKB-UniRule"/>
</dbReference>
<dbReference type="PANTHER" id="PTHR10139:SF1">
    <property type="entry name" value="DOUBLE-STRAND BREAK REPAIR PROTEIN MRE11"/>
    <property type="match status" value="1"/>
</dbReference>
<evidence type="ECO:0000256" key="15">
    <source>
        <dbReference type="ARBA" id="ARBA00023254"/>
    </source>
</evidence>
<dbReference type="SMART" id="SM01347">
    <property type="entry name" value="Mre11_DNA_bind"/>
    <property type="match status" value="1"/>
</dbReference>
<protein>
    <recommendedName>
        <fullName evidence="16">Double-strand break repair protein</fullName>
    </recommendedName>
</protein>
<dbReference type="CDD" id="cd00840">
    <property type="entry name" value="MPP_Mre11_N"/>
    <property type="match status" value="1"/>
</dbReference>
<evidence type="ECO:0000256" key="3">
    <source>
        <dbReference type="ARBA" id="ARBA00004286"/>
    </source>
</evidence>
<name>A0A180GQA7_PUCT1</name>
<proteinExistence type="inferred from homology"/>
<accession>A0A180GQA7</accession>
<dbReference type="GO" id="GO:0030870">
    <property type="term" value="C:Mre11 complex"/>
    <property type="evidence" value="ECO:0007669"/>
    <property type="project" value="UniProtKB-UniRule"/>
</dbReference>
<evidence type="ECO:0000256" key="17">
    <source>
        <dbReference type="PIRSR" id="PIRSR000882-1"/>
    </source>
</evidence>
<evidence type="ECO:0000256" key="11">
    <source>
        <dbReference type="ARBA" id="ARBA00022839"/>
    </source>
</evidence>
<dbReference type="InterPro" id="IPR029052">
    <property type="entry name" value="Metallo-depent_PP-like"/>
</dbReference>
<keyword evidence="12 16" id="KW-0234">DNA repair</keyword>
<feature type="compositionally biased region" description="Basic residues" evidence="19">
    <location>
        <begin position="586"/>
        <end position="595"/>
    </location>
</feature>
<dbReference type="GO" id="GO:0000723">
    <property type="term" value="P:telomere maintenance"/>
    <property type="evidence" value="ECO:0007669"/>
    <property type="project" value="EnsemblFungi"/>
</dbReference>
<organism evidence="21">
    <name type="scientific">Puccinia triticina (isolate 1-1 / race 1 (BBBD))</name>
    <name type="common">Brown leaf rust fungus</name>
    <dbReference type="NCBI Taxonomy" id="630390"/>
    <lineage>
        <taxon>Eukaryota</taxon>
        <taxon>Fungi</taxon>
        <taxon>Dikarya</taxon>
        <taxon>Basidiomycota</taxon>
        <taxon>Pucciniomycotina</taxon>
        <taxon>Pucciniomycetes</taxon>
        <taxon>Pucciniales</taxon>
        <taxon>Pucciniaceae</taxon>
        <taxon>Puccinia</taxon>
    </lineage>
</organism>
<comment type="function">
    <text evidence="16">Core component of the MRN complex, which plays a central role in double-strand break (DSB) repair, DNA recombination, maintenance of telomere integrity and meiosis. The MRN complex is involved in the repair of DNA double-strand breaks (DSBs) via homologous recombination (HR), an error-free mechanism which primarily occurs during S and G2 phases. The complex (1) mediates the end resection of damaged DNA, which generates proper single-stranded DNA, a key initial steps in HR, and is (2) required for the recruitment of other repair factors and efficient activation of ATM and ATR upon DNA damage. Within the MRN complex, MRE11 possesses both single-strand endonuclease activity and double-strand-specific 3'-5' exonuclease activity. MRE11 first endonucleolytically cleaves the 5' strand at DNA DSB ends to prevent non-homologous end joining (NHEJ) and licence HR. It then generates a single-stranded DNA gap via 3' to 5' exonucleolytic degradation, which is required for single-strand invasion and recombination.</text>
</comment>
<evidence type="ECO:0000256" key="14">
    <source>
        <dbReference type="ARBA" id="ARBA00023242"/>
    </source>
</evidence>
<comment type="subcellular location">
    <subcellularLocation>
        <location evidence="3">Chromosome</location>
    </subcellularLocation>
    <subcellularLocation>
        <location evidence="2 16">Nucleus</location>
    </subcellularLocation>
</comment>
<keyword evidence="8 16" id="KW-0255">Endonuclease</keyword>
<dbReference type="OrthoDB" id="30417at2759"/>
<dbReference type="EMBL" id="ADAS02000038">
    <property type="protein sequence ID" value="OAV94569.1"/>
    <property type="molecule type" value="Genomic_DNA"/>
</dbReference>
<dbReference type="STRING" id="630390.A0A180GQA7"/>
<sequence>MSDEDEQPLNGTPDPTNRTNARLSTQSITNKEEANSIKILVATDNHIGYAESDPIRGQDSINTFREILQLAVDHEVDMLLLAGDLFHENRPSRASMYSTTASLREYCLNDRPVQIELVGDAGIGIPHSFNFPPVNYEDKNINVGLPVFSIHGNHDDPQGMGPEGALCALDVLSASGLINYFGRQELPGAATRDEEASEEGLHIQPVLIQKGRTRLAMYGIGNIRDERFNYEMRSNRIRMSRPAEFKDQWFNLMLVHQNRVAHGPKNSVPEDGFGDDIDLVIWGHEHDCLITPQEVPGKGYFITQPGSSVATSLARGESIKKHVGILEIQDKDFSLLPIPLKTVRPFIFEDIALAEHEEEKKLKLDEKPKVVRYLKSLVEELIERAEVEWHKEHDNDPDPPPMMLPLIRLRVEYTRPDGQTAYDVGNPQRFGQDFLGKVANPKDLVQFHRRRKIGIRKPKNDIDLPEEEPLQDSQGNVSEKVQVATLVHQYLEAQNLGVLAENGMQRAVTLFVEKDDKDAIKEFYHSALEATQAHVKGSKADIGSSRQDRNPESEDDELLEELTKAKEIYADAWEKKQKNEPGTQKGKGKAVRKVKRNDDDSDESDFGKMSDVQYAANSDDDDDRDKQSDSDDSMPAPVAPKKRAPAKAAPVKKAPAKKAAPAAKAPPKRAAAKATATSSRSKAGGSQSQTTLNFSQQAPLRGASKRNTATQSNTQTVPDDSDDSIEVSTQRKTASRSRR</sequence>
<feature type="region of interest" description="Disordered" evidence="19">
    <location>
        <begin position="535"/>
        <end position="557"/>
    </location>
</feature>
<keyword evidence="14 16" id="KW-0539">Nucleus</keyword>
<dbReference type="Gene3D" id="3.30.110.110">
    <property type="entry name" value="Mre11, capping domain"/>
    <property type="match status" value="1"/>
</dbReference>
<evidence type="ECO:0000256" key="10">
    <source>
        <dbReference type="ARBA" id="ARBA00022801"/>
    </source>
</evidence>
<dbReference type="InterPro" id="IPR038487">
    <property type="entry name" value="Mre11_capping_dom"/>
</dbReference>
<dbReference type="Pfam" id="PF04152">
    <property type="entry name" value="Mre11_DNA_bind"/>
    <property type="match status" value="1"/>
</dbReference>
<dbReference type="GO" id="GO:0008296">
    <property type="term" value="F:3'-5'-DNA exonuclease activity"/>
    <property type="evidence" value="ECO:0007669"/>
    <property type="project" value="InterPro"/>
</dbReference>
<evidence type="ECO:0000256" key="9">
    <source>
        <dbReference type="ARBA" id="ARBA00022763"/>
    </source>
</evidence>
<evidence type="ECO:0000313" key="21">
    <source>
        <dbReference type="EMBL" id="OAV94569.1"/>
    </source>
</evidence>
<dbReference type="GO" id="GO:1990918">
    <property type="term" value="P:double-strand break repair involved in meiotic recombination"/>
    <property type="evidence" value="ECO:0007669"/>
    <property type="project" value="EnsemblFungi"/>
</dbReference>
<evidence type="ECO:0000256" key="19">
    <source>
        <dbReference type="SAM" id="MobiDB-lite"/>
    </source>
</evidence>
<keyword evidence="15 16" id="KW-0469">Meiosis</keyword>
<keyword evidence="5" id="KW-0158">Chromosome</keyword>
<dbReference type="Gene3D" id="3.60.21.10">
    <property type="match status" value="1"/>
</dbReference>
<dbReference type="GO" id="GO:0007095">
    <property type="term" value="P:mitotic G2 DNA damage checkpoint signaling"/>
    <property type="evidence" value="ECO:0007669"/>
    <property type="project" value="TreeGrafter"/>
</dbReference>
<dbReference type="GO" id="GO:0035861">
    <property type="term" value="C:site of double-strand break"/>
    <property type="evidence" value="ECO:0007669"/>
    <property type="project" value="EnsemblFungi"/>
</dbReference>
<feature type="compositionally biased region" description="Low complexity" evidence="19">
    <location>
        <begin position="646"/>
        <end position="665"/>
    </location>
</feature>
<evidence type="ECO:0000256" key="8">
    <source>
        <dbReference type="ARBA" id="ARBA00022759"/>
    </source>
</evidence>
<feature type="domain" description="Mre11 DNA-binding" evidence="20">
    <location>
        <begin position="333"/>
        <end position="511"/>
    </location>
</feature>
<feature type="active site" description="Proton donor" evidence="17">
    <location>
        <position position="154"/>
    </location>
</feature>
<evidence type="ECO:0000256" key="1">
    <source>
        <dbReference type="ARBA" id="ARBA00001936"/>
    </source>
</evidence>
<dbReference type="GO" id="GO:0140445">
    <property type="term" value="C:chromosome, telomeric repeat region"/>
    <property type="evidence" value="ECO:0007669"/>
    <property type="project" value="EnsemblFungi"/>
</dbReference>
<dbReference type="EnsemblFungi" id="PTTG_03792-t43_1">
    <property type="protein sequence ID" value="PTTG_03792-t43_1-p1"/>
    <property type="gene ID" value="PTTG_03792"/>
</dbReference>
<dbReference type="AlphaFoldDB" id="A0A180GQA7"/>
<evidence type="ECO:0000256" key="2">
    <source>
        <dbReference type="ARBA" id="ARBA00004123"/>
    </source>
</evidence>
<comment type="cofactor">
    <cofactor evidence="1 16">
        <name>Mn(2+)</name>
        <dbReference type="ChEBI" id="CHEBI:29035"/>
    </cofactor>
</comment>
<dbReference type="PANTHER" id="PTHR10139">
    <property type="entry name" value="DOUBLE-STRAND BREAK REPAIR PROTEIN MRE11"/>
    <property type="match status" value="1"/>
</dbReference>
<dbReference type="InterPro" id="IPR003701">
    <property type="entry name" value="Mre11"/>
</dbReference>
<dbReference type="InterPro" id="IPR041796">
    <property type="entry name" value="Mre11_N"/>
</dbReference>
<feature type="region of interest" description="Disordered" evidence="19">
    <location>
        <begin position="1"/>
        <end position="27"/>
    </location>
</feature>
<evidence type="ECO:0000256" key="5">
    <source>
        <dbReference type="ARBA" id="ARBA00022454"/>
    </source>
</evidence>
<dbReference type="NCBIfam" id="TIGR00583">
    <property type="entry name" value="mre11"/>
    <property type="match status" value="1"/>
</dbReference>
<evidence type="ECO:0000259" key="20">
    <source>
        <dbReference type="SMART" id="SM01347"/>
    </source>
</evidence>
<evidence type="ECO:0000313" key="23">
    <source>
        <dbReference type="Proteomes" id="UP000005240"/>
    </source>
</evidence>
<dbReference type="GO" id="GO:0031573">
    <property type="term" value="P:mitotic intra-S DNA damage checkpoint signaling"/>
    <property type="evidence" value="ECO:0007669"/>
    <property type="project" value="EnsemblFungi"/>
</dbReference>
<keyword evidence="13 16" id="KW-0464">Manganese</keyword>
<dbReference type="GO" id="GO:0000729">
    <property type="term" value="P:DNA double-strand break processing"/>
    <property type="evidence" value="ECO:0007669"/>
    <property type="project" value="EnsemblFungi"/>
</dbReference>
<reference evidence="22" key="4">
    <citation type="submission" date="2025-05" db="UniProtKB">
        <authorList>
            <consortium name="EnsemblFungi"/>
        </authorList>
    </citation>
    <scope>IDENTIFICATION</scope>
    <source>
        <strain evidence="22">isolate 1-1 / race 1 (BBBD)</strain>
    </source>
</reference>
<keyword evidence="6 16" id="KW-0540">Nuclease</keyword>
<feature type="compositionally biased region" description="Polar residues" evidence="19">
    <location>
        <begin position="705"/>
        <end position="718"/>
    </location>
</feature>
<evidence type="ECO:0000256" key="13">
    <source>
        <dbReference type="ARBA" id="ARBA00023211"/>
    </source>
</evidence>
<reference evidence="21" key="1">
    <citation type="submission" date="2009-11" db="EMBL/GenBank/DDBJ databases">
        <authorList>
            <consortium name="The Broad Institute Genome Sequencing Platform"/>
            <person name="Ward D."/>
            <person name="Feldgarden M."/>
            <person name="Earl A."/>
            <person name="Young S.K."/>
            <person name="Zeng Q."/>
            <person name="Koehrsen M."/>
            <person name="Alvarado L."/>
            <person name="Berlin A."/>
            <person name="Bochicchio J."/>
            <person name="Borenstein D."/>
            <person name="Chapman S.B."/>
            <person name="Chen Z."/>
            <person name="Engels R."/>
            <person name="Freedman E."/>
            <person name="Gellesch M."/>
            <person name="Goldberg J."/>
            <person name="Griggs A."/>
            <person name="Gujja S."/>
            <person name="Heilman E."/>
            <person name="Heiman D."/>
            <person name="Hepburn T."/>
            <person name="Howarth C."/>
            <person name="Jen D."/>
            <person name="Larson L."/>
            <person name="Lewis B."/>
            <person name="Mehta T."/>
            <person name="Park D."/>
            <person name="Pearson M."/>
            <person name="Roberts A."/>
            <person name="Saif S."/>
            <person name="Shea T."/>
            <person name="Shenoy N."/>
            <person name="Sisk P."/>
            <person name="Stolte C."/>
            <person name="Sykes S."/>
            <person name="Thomson T."/>
            <person name="Walk T."/>
            <person name="White J."/>
            <person name="Yandava C."/>
            <person name="Izard J."/>
            <person name="Baranova O.V."/>
            <person name="Blanton J.M."/>
            <person name="Tanner A.C."/>
            <person name="Dewhirst F.E."/>
            <person name="Haas B."/>
            <person name="Nusbaum C."/>
            <person name="Birren B."/>
        </authorList>
    </citation>
    <scope>NUCLEOTIDE SEQUENCE [LARGE SCALE GENOMIC DNA]</scope>
    <source>
        <strain evidence="21">1-1 BBBD Race 1</strain>
    </source>
</reference>
<evidence type="ECO:0000256" key="12">
    <source>
        <dbReference type="ARBA" id="ARBA00023204"/>
    </source>
</evidence>
<keyword evidence="7" id="KW-0479">Metal-binding</keyword>
<dbReference type="Pfam" id="PF00149">
    <property type="entry name" value="Metallophos"/>
    <property type="match status" value="1"/>
</dbReference>
<dbReference type="InterPro" id="IPR004843">
    <property type="entry name" value="Calcineurin-like_PHP"/>
</dbReference>
<feature type="compositionally biased region" description="Polar residues" evidence="19">
    <location>
        <begin position="9"/>
        <end position="27"/>
    </location>
</feature>
<dbReference type="GO" id="GO:0042138">
    <property type="term" value="P:meiotic DNA double-strand break formation"/>
    <property type="evidence" value="ECO:0007669"/>
    <property type="project" value="EnsemblFungi"/>
</dbReference>
<gene>
    <name evidence="21" type="ORF">PTTG_03792</name>
</gene>
<evidence type="ECO:0000256" key="4">
    <source>
        <dbReference type="ARBA" id="ARBA00009028"/>
    </source>
</evidence>
<evidence type="ECO:0000256" key="16">
    <source>
        <dbReference type="PIRNR" id="PIRNR000882"/>
    </source>
</evidence>
<feature type="region of interest" description="Disordered" evidence="19">
    <location>
        <begin position="573"/>
        <end position="739"/>
    </location>
</feature>
<dbReference type="PIRSF" id="PIRSF000882">
    <property type="entry name" value="DSB_repair_MRE11"/>
    <property type="match status" value="1"/>
</dbReference>
<evidence type="ECO:0000313" key="22">
    <source>
        <dbReference type="EnsemblFungi" id="PTTG_03792-t43_1-p1"/>
    </source>
</evidence>
<dbReference type="FunFam" id="3.60.21.10:FF:000011">
    <property type="entry name" value="Double-strand break repair protein"/>
    <property type="match status" value="1"/>
</dbReference>
<keyword evidence="23" id="KW-1185">Reference proteome</keyword>
<dbReference type="Proteomes" id="UP000005240">
    <property type="component" value="Unassembled WGS sequence"/>
</dbReference>
<keyword evidence="11 16" id="KW-0269">Exonuclease</keyword>
<evidence type="ECO:0000256" key="18">
    <source>
        <dbReference type="RuleBase" id="RU003447"/>
    </source>
</evidence>
<reference evidence="21" key="2">
    <citation type="submission" date="2016-05" db="EMBL/GenBank/DDBJ databases">
        <title>Comparative analysis highlights variable genome content of wheat rusts and divergence of the mating loci.</title>
        <authorList>
            <person name="Cuomo C.A."/>
            <person name="Bakkeren G."/>
            <person name="Szabo L."/>
            <person name="Khalil H."/>
            <person name="Joly D."/>
            <person name="Goldberg J."/>
            <person name="Young S."/>
            <person name="Zeng Q."/>
            <person name="Fellers J."/>
        </authorList>
    </citation>
    <scope>NUCLEOTIDE SEQUENCE [LARGE SCALE GENOMIC DNA]</scope>
    <source>
        <strain evidence="21">1-1 BBBD Race 1</strain>
    </source>
</reference>
<dbReference type="GO" id="GO:0000014">
    <property type="term" value="F:single-stranded DNA endodeoxyribonuclease activity"/>
    <property type="evidence" value="ECO:0007669"/>
    <property type="project" value="TreeGrafter"/>
</dbReference>
<dbReference type="GO" id="GO:0006303">
    <property type="term" value="P:double-strand break repair via nonhomologous end joining"/>
    <property type="evidence" value="ECO:0007669"/>
    <property type="project" value="EnsemblFungi"/>
</dbReference>
<dbReference type="GO" id="GO:0097552">
    <property type="term" value="P:mitochondrial double-strand break repair via homologous recombination"/>
    <property type="evidence" value="ECO:0007669"/>
    <property type="project" value="TreeGrafter"/>
</dbReference>
<keyword evidence="9 16" id="KW-0227">DNA damage</keyword>
<dbReference type="SUPFAM" id="SSF56300">
    <property type="entry name" value="Metallo-dependent phosphatases"/>
    <property type="match status" value="1"/>
</dbReference>
<reference evidence="22 23" key="3">
    <citation type="journal article" date="2017" name="G3 (Bethesda)">
        <title>Comparative analysis highlights variable genome content of wheat rusts and divergence of the mating loci.</title>
        <authorList>
            <person name="Cuomo C.A."/>
            <person name="Bakkeren G."/>
            <person name="Khalil H.B."/>
            <person name="Panwar V."/>
            <person name="Joly D."/>
            <person name="Linning R."/>
            <person name="Sakthikumar S."/>
            <person name="Song X."/>
            <person name="Adiconis X."/>
            <person name="Fan L."/>
            <person name="Goldberg J.M."/>
            <person name="Levin J.Z."/>
            <person name="Young S."/>
            <person name="Zeng Q."/>
            <person name="Anikster Y."/>
            <person name="Bruce M."/>
            <person name="Wang M."/>
            <person name="Yin C."/>
            <person name="McCallum B."/>
            <person name="Szabo L.J."/>
            <person name="Hulbert S."/>
            <person name="Chen X."/>
            <person name="Fellers J.P."/>
        </authorList>
    </citation>
    <scope>NUCLEOTIDE SEQUENCE</scope>
    <source>
        <strain evidence="23">Isolate 1-1 / race 1 (BBBD)</strain>
        <strain evidence="22">isolate 1-1 / race 1 (BBBD)</strain>
    </source>
</reference>
<evidence type="ECO:0000256" key="6">
    <source>
        <dbReference type="ARBA" id="ARBA00022722"/>
    </source>
</evidence>
<keyword evidence="10 16" id="KW-0378">Hydrolase</keyword>
<comment type="similarity">
    <text evidence="4 16 18">Belongs to the MRE11/RAD32 family.</text>
</comment>
<dbReference type="VEuPathDB" id="FungiDB:PTTG_03792"/>